<keyword evidence="4" id="KW-1185">Reference proteome</keyword>
<keyword evidence="2 3" id="KW-0808">Transferase</keyword>
<dbReference type="PANTHER" id="PTHR43542">
    <property type="entry name" value="METHYLTRANSFERASE"/>
    <property type="match status" value="1"/>
</dbReference>
<organism evidence="3 4">
    <name type="scientific">Acetivibrio clariflavus (strain DSM 19732 / NBRC 101661 / EBR45)</name>
    <name type="common">Clostridium clariflavum</name>
    <dbReference type="NCBI Taxonomy" id="720554"/>
    <lineage>
        <taxon>Bacteria</taxon>
        <taxon>Bacillati</taxon>
        <taxon>Bacillota</taxon>
        <taxon>Clostridia</taxon>
        <taxon>Eubacteriales</taxon>
        <taxon>Oscillospiraceae</taxon>
        <taxon>Acetivibrio</taxon>
    </lineage>
</organism>
<reference evidence="3 4" key="2">
    <citation type="journal article" date="2012" name="Stand. Genomic Sci.">
        <title>Complete Genome Sequence of Clostridium clariflavum DSM 19732.</title>
        <authorList>
            <person name="Izquierdo J.A."/>
            <person name="Goodwin L."/>
            <person name="Davenport K.W."/>
            <person name="Teshima H."/>
            <person name="Bruce D."/>
            <person name="Detter C."/>
            <person name="Tapia R."/>
            <person name="Han S."/>
            <person name="Land M."/>
            <person name="Hauser L."/>
            <person name="Jeffries C.D."/>
            <person name="Han J."/>
            <person name="Pitluck S."/>
            <person name="Nolan M."/>
            <person name="Chen A."/>
            <person name="Huntemann M."/>
            <person name="Mavromatis K."/>
            <person name="Mikhailova N."/>
            <person name="Liolios K."/>
            <person name="Woyke T."/>
            <person name="Lynd L.R."/>
        </authorList>
    </citation>
    <scope>NUCLEOTIDE SEQUENCE [LARGE SCALE GENOMIC DNA]</scope>
    <source>
        <strain evidence="4">DSM 19732 / NBRC 101661 / EBR45</strain>
    </source>
</reference>
<dbReference type="PANTHER" id="PTHR43542:SF1">
    <property type="entry name" value="METHYLTRANSFERASE"/>
    <property type="match status" value="1"/>
</dbReference>
<dbReference type="eggNOG" id="COG0742">
    <property type="taxonomic scope" value="Bacteria"/>
</dbReference>
<dbReference type="InterPro" id="IPR029063">
    <property type="entry name" value="SAM-dependent_MTases_sf"/>
</dbReference>
<dbReference type="InterPro" id="IPR002052">
    <property type="entry name" value="DNA_methylase_N6_adenine_CS"/>
</dbReference>
<dbReference type="SUPFAM" id="SSF53335">
    <property type="entry name" value="S-adenosyl-L-methionine-dependent methyltransferases"/>
    <property type="match status" value="1"/>
</dbReference>
<dbReference type="InterPro" id="IPR004398">
    <property type="entry name" value="RNA_MeTrfase_RsmD"/>
</dbReference>
<dbReference type="NCBIfam" id="TIGR00095">
    <property type="entry name" value="16S rRNA (guanine(966)-N(2))-methyltransferase RsmD"/>
    <property type="match status" value="1"/>
</dbReference>
<sequence length="165" mass="18420">MTRPTSDKVKGSIFNIIAPVIFDKDVLDLFAGTGSIGIEALSRGARRAVFVDKSRECCQIIKENLNHTKFTERAEIHAMDVCTALSMLSQMDSKFDIIFLDPPYGKGLVDETLACIADTDVLKQDTLIIAEHDVKDVVPECVGTLKNFRKQKYGDTVISFYRQEV</sequence>
<dbReference type="AlphaFoldDB" id="G8LXT2"/>
<dbReference type="HOGENOM" id="CLU_075826_0_2_9"/>
<dbReference type="KEGG" id="ccl:Clocl_2244"/>
<accession>G8LXT2</accession>
<dbReference type="Pfam" id="PF03602">
    <property type="entry name" value="Cons_hypoth95"/>
    <property type="match status" value="1"/>
</dbReference>
<dbReference type="PROSITE" id="PS00092">
    <property type="entry name" value="N6_MTASE"/>
    <property type="match status" value="1"/>
</dbReference>
<name>G8LXT2_ACECE</name>
<dbReference type="EMBL" id="CP003065">
    <property type="protein sequence ID" value="AEV68835.1"/>
    <property type="molecule type" value="Genomic_DNA"/>
</dbReference>
<keyword evidence="1 3" id="KW-0489">Methyltransferase</keyword>
<proteinExistence type="predicted"/>
<dbReference type="GO" id="GO:0031167">
    <property type="term" value="P:rRNA methylation"/>
    <property type="evidence" value="ECO:0007669"/>
    <property type="project" value="InterPro"/>
</dbReference>
<gene>
    <name evidence="3" type="ordered locus">Clocl_2244</name>
</gene>
<dbReference type="STRING" id="720554.Clocl_2244"/>
<reference evidence="4" key="1">
    <citation type="submission" date="2011-12" db="EMBL/GenBank/DDBJ databases">
        <title>Complete sequence of Clostridium clariflavum DSM 19732.</title>
        <authorList>
            <consortium name="US DOE Joint Genome Institute"/>
            <person name="Lucas S."/>
            <person name="Han J."/>
            <person name="Lapidus A."/>
            <person name="Cheng J.-F."/>
            <person name="Goodwin L."/>
            <person name="Pitluck S."/>
            <person name="Peters L."/>
            <person name="Teshima H."/>
            <person name="Detter J.C."/>
            <person name="Han C."/>
            <person name="Tapia R."/>
            <person name="Land M."/>
            <person name="Hauser L."/>
            <person name="Kyrpides N."/>
            <person name="Ivanova N."/>
            <person name="Pagani I."/>
            <person name="Kitzmiller T."/>
            <person name="Lynd L."/>
            <person name="Izquierdo J."/>
            <person name="Woyke T."/>
        </authorList>
    </citation>
    <scope>NUCLEOTIDE SEQUENCE [LARGE SCALE GENOMIC DNA]</scope>
    <source>
        <strain evidence="4">DSM 19732 / NBRC 101661 / EBR45</strain>
    </source>
</reference>
<protein>
    <submittedName>
        <fullName evidence="3">RNA methyltransferase, RsmD family</fullName>
    </submittedName>
</protein>
<evidence type="ECO:0000256" key="2">
    <source>
        <dbReference type="ARBA" id="ARBA00022679"/>
    </source>
</evidence>
<dbReference type="PIRSF" id="PIRSF004553">
    <property type="entry name" value="CHP00095"/>
    <property type="match status" value="1"/>
</dbReference>
<dbReference type="GO" id="GO:0003676">
    <property type="term" value="F:nucleic acid binding"/>
    <property type="evidence" value="ECO:0007669"/>
    <property type="project" value="InterPro"/>
</dbReference>
<dbReference type="Proteomes" id="UP000005435">
    <property type="component" value="Chromosome"/>
</dbReference>
<evidence type="ECO:0000313" key="3">
    <source>
        <dbReference type="EMBL" id="AEV68835.1"/>
    </source>
</evidence>
<dbReference type="Gene3D" id="3.40.50.150">
    <property type="entry name" value="Vaccinia Virus protein VP39"/>
    <property type="match status" value="1"/>
</dbReference>
<dbReference type="CDD" id="cd02440">
    <property type="entry name" value="AdoMet_MTases"/>
    <property type="match status" value="1"/>
</dbReference>
<evidence type="ECO:0000313" key="4">
    <source>
        <dbReference type="Proteomes" id="UP000005435"/>
    </source>
</evidence>
<dbReference type="GO" id="GO:0008168">
    <property type="term" value="F:methyltransferase activity"/>
    <property type="evidence" value="ECO:0007669"/>
    <property type="project" value="UniProtKB-KW"/>
</dbReference>
<evidence type="ECO:0000256" key="1">
    <source>
        <dbReference type="ARBA" id="ARBA00022603"/>
    </source>
</evidence>